<comment type="caution">
    <text evidence="1">The sequence shown here is derived from an EMBL/GenBank/DDBJ whole genome shotgun (WGS) entry which is preliminary data.</text>
</comment>
<sequence length="195" mass="21980">MPSFPISHLIKHHFIQSCSGESIYSTWITNSQSHFAIFRSGFHQQGPVTAAPSLLTTQRNFGMGRRFAHQQITIPVLSPHTCLFMVHPLDPAVHLSYVSFSVIYSTVFGNSFEYEDKEFITLLGLIEETTVVLFSPWVQIVVEGTTQEKGCPASHDLLGPKKSSSSFCILSCLSQCFFFKYKGGKKRPKERFVRP</sequence>
<dbReference type="EMBL" id="CM037619">
    <property type="protein sequence ID" value="KAH8008588.1"/>
    <property type="molecule type" value="Genomic_DNA"/>
</dbReference>
<evidence type="ECO:0000313" key="2">
    <source>
        <dbReference type="Proteomes" id="UP000827872"/>
    </source>
</evidence>
<evidence type="ECO:0000313" key="1">
    <source>
        <dbReference type="EMBL" id="KAH8008588.1"/>
    </source>
</evidence>
<protein>
    <submittedName>
        <fullName evidence="1">Uncharacterized protein</fullName>
    </submittedName>
</protein>
<accession>A0ACB8FT18</accession>
<organism evidence="1 2">
    <name type="scientific">Sphaerodactylus townsendi</name>
    <dbReference type="NCBI Taxonomy" id="933632"/>
    <lineage>
        <taxon>Eukaryota</taxon>
        <taxon>Metazoa</taxon>
        <taxon>Chordata</taxon>
        <taxon>Craniata</taxon>
        <taxon>Vertebrata</taxon>
        <taxon>Euteleostomi</taxon>
        <taxon>Lepidosauria</taxon>
        <taxon>Squamata</taxon>
        <taxon>Bifurcata</taxon>
        <taxon>Gekkota</taxon>
        <taxon>Sphaerodactylidae</taxon>
        <taxon>Sphaerodactylus</taxon>
    </lineage>
</organism>
<reference evidence="1" key="1">
    <citation type="submission" date="2021-08" db="EMBL/GenBank/DDBJ databases">
        <title>The first chromosome-level gecko genome reveals the dynamic sex chromosomes of Neotropical dwarf geckos (Sphaerodactylidae: Sphaerodactylus).</title>
        <authorList>
            <person name="Pinto B.J."/>
            <person name="Keating S.E."/>
            <person name="Gamble T."/>
        </authorList>
    </citation>
    <scope>NUCLEOTIDE SEQUENCE</scope>
    <source>
        <strain evidence="1">TG3544</strain>
    </source>
</reference>
<gene>
    <name evidence="1" type="ORF">K3G42_030063</name>
</gene>
<keyword evidence="2" id="KW-1185">Reference proteome</keyword>
<name>A0ACB8FT18_9SAUR</name>
<proteinExistence type="predicted"/>
<dbReference type="Proteomes" id="UP000827872">
    <property type="component" value="Linkage Group LG06"/>
</dbReference>